<comment type="caution">
    <text evidence="4">The sequence shown here is derived from an EMBL/GenBank/DDBJ whole genome shotgun (WGS) entry which is preliminary data.</text>
</comment>
<evidence type="ECO:0000259" key="3">
    <source>
        <dbReference type="Pfam" id="PF00588"/>
    </source>
</evidence>
<keyword evidence="2" id="KW-0808">Transferase</keyword>
<keyword evidence="1 4" id="KW-0489">Methyltransferase</keyword>
<evidence type="ECO:0000313" key="4">
    <source>
        <dbReference type="EMBL" id="MEW9309456.1"/>
    </source>
</evidence>
<feature type="domain" description="tRNA/rRNA methyltransferase SpoU type" evidence="3">
    <location>
        <begin position="125"/>
        <end position="264"/>
    </location>
</feature>
<keyword evidence="5" id="KW-1185">Reference proteome</keyword>
<dbReference type="Proteomes" id="UP001555786">
    <property type="component" value="Unassembled WGS sequence"/>
</dbReference>
<dbReference type="InterPro" id="IPR001537">
    <property type="entry name" value="SpoU_MeTrfase"/>
</dbReference>
<evidence type="ECO:0000313" key="5">
    <source>
        <dbReference type="Proteomes" id="UP001555786"/>
    </source>
</evidence>
<dbReference type="SUPFAM" id="SSF55315">
    <property type="entry name" value="L30e-like"/>
    <property type="match status" value="1"/>
</dbReference>
<dbReference type="SUPFAM" id="SSF75217">
    <property type="entry name" value="alpha/beta knot"/>
    <property type="match status" value="1"/>
</dbReference>
<dbReference type="InterPro" id="IPR029028">
    <property type="entry name" value="Alpha/beta_knot_MTases"/>
</dbReference>
<evidence type="ECO:0000256" key="2">
    <source>
        <dbReference type="ARBA" id="ARBA00022679"/>
    </source>
</evidence>
<dbReference type="PANTHER" id="PTHR43191">
    <property type="entry name" value="RRNA METHYLTRANSFERASE 3"/>
    <property type="match status" value="1"/>
</dbReference>
<dbReference type="PANTHER" id="PTHR43191:SF12">
    <property type="entry name" value="RRNA METHYLASE"/>
    <property type="match status" value="1"/>
</dbReference>
<reference evidence="4 5" key="1">
    <citation type="submission" date="2024-07" db="EMBL/GenBank/DDBJ databases">
        <title>Description of Labrys sedimenti sp. nov., isolated from a diclofenac-degrading enrichment culture.</title>
        <authorList>
            <person name="Tancsics A."/>
            <person name="Csepanyi A."/>
        </authorList>
    </citation>
    <scope>NUCLEOTIDE SEQUENCE [LARGE SCALE GENOMIC DNA]</scope>
    <source>
        <strain evidence="4 5">LMG 23578</strain>
    </source>
</reference>
<dbReference type="InterPro" id="IPR029026">
    <property type="entry name" value="tRNA_m1G_MTases_N"/>
</dbReference>
<dbReference type="Gene3D" id="3.40.1280.10">
    <property type="match status" value="1"/>
</dbReference>
<dbReference type="Pfam" id="PF00588">
    <property type="entry name" value="SpoU_methylase"/>
    <property type="match status" value="1"/>
</dbReference>
<proteinExistence type="predicted"/>
<organism evidence="4 5">
    <name type="scientific">Labrys neptuniae</name>
    <dbReference type="NCBI Taxonomy" id="376174"/>
    <lineage>
        <taxon>Bacteria</taxon>
        <taxon>Pseudomonadati</taxon>
        <taxon>Pseudomonadota</taxon>
        <taxon>Alphaproteobacteria</taxon>
        <taxon>Hyphomicrobiales</taxon>
        <taxon>Xanthobacteraceae</taxon>
        <taxon>Labrys</taxon>
    </lineage>
</organism>
<dbReference type="Gene3D" id="3.30.1330.30">
    <property type="match status" value="1"/>
</dbReference>
<dbReference type="GO" id="GO:0032259">
    <property type="term" value="P:methylation"/>
    <property type="evidence" value="ECO:0007669"/>
    <property type="project" value="UniProtKB-KW"/>
</dbReference>
<gene>
    <name evidence="4" type="ORF">ABXS05_28155</name>
</gene>
<dbReference type="CDD" id="cd18095">
    <property type="entry name" value="SpoU-like_rRNA-MTase"/>
    <property type="match status" value="1"/>
</dbReference>
<dbReference type="RefSeq" id="WP_367626161.1">
    <property type="nucleotide sequence ID" value="NZ_JBFNQD010000014.1"/>
</dbReference>
<name>A0ABV3PVI4_9HYPH</name>
<dbReference type="GO" id="GO:0008168">
    <property type="term" value="F:methyltransferase activity"/>
    <property type="evidence" value="ECO:0007669"/>
    <property type="project" value="UniProtKB-KW"/>
</dbReference>
<dbReference type="InterPro" id="IPR051259">
    <property type="entry name" value="rRNA_Methyltransferase"/>
</dbReference>
<protein>
    <submittedName>
        <fullName evidence="4">RNA methyltransferase</fullName>
    </submittedName>
</protein>
<accession>A0ABV3PVI4</accession>
<dbReference type="InterPro" id="IPR029064">
    <property type="entry name" value="Ribosomal_eL30-like_sf"/>
</dbReference>
<sequence>MHVSAAPIFIDNSSDPRIEAYRDIRERDLKGRGGRFVIEGEVVLRTALQLGRFAIESILIAENRTEPLADLVAKVPAGISVYSASRSVLDDIAGFPMHRGILAMGLRGEGGTAERLLATAPENALFVGLSAIANHDNMGGIFRNAAAFGLDGVLIDGTSCDPLYRKAIRVSAGAVLMTPFAQGGDIGTLCDALLAAGFEVLATSPAGKERLADIEPVGRQAVLFGAEGPGLPEHVLRRLRTIRIDMRGSFDSLNVATTSGIVLHHLAR</sequence>
<dbReference type="EMBL" id="JBFNQD010000014">
    <property type="protein sequence ID" value="MEW9309456.1"/>
    <property type="molecule type" value="Genomic_DNA"/>
</dbReference>
<evidence type="ECO:0000256" key="1">
    <source>
        <dbReference type="ARBA" id="ARBA00022603"/>
    </source>
</evidence>